<dbReference type="RefSeq" id="WP_188616442.1">
    <property type="nucleotide sequence ID" value="NZ_BMLV01000001.1"/>
</dbReference>
<dbReference type="SUPFAM" id="SSF81853">
    <property type="entry name" value="Family 10 polysaccharide lyase"/>
    <property type="match status" value="1"/>
</dbReference>
<dbReference type="InterPro" id="IPR012669">
    <property type="entry name" value="Pectate_lyase"/>
</dbReference>
<keyword evidence="2" id="KW-1185">Reference proteome</keyword>
<accession>A0ABQ2NL58</accession>
<organism evidence="1 2">
    <name type="scientific">Cloacibacterium rupense</name>
    <dbReference type="NCBI Taxonomy" id="517423"/>
    <lineage>
        <taxon>Bacteria</taxon>
        <taxon>Pseudomonadati</taxon>
        <taxon>Bacteroidota</taxon>
        <taxon>Flavobacteriia</taxon>
        <taxon>Flavobacteriales</taxon>
        <taxon>Weeksellaceae</taxon>
    </lineage>
</organism>
<sequence length="361" mass="42125">MKIIKIIFTILLILIGLSLKAQVHSKSWKNIIFNESDAWYNSLQAKEIADNVLLYQKNNGGWPKNIEMQNKLTISEIEDLKSKKNNLTECTIDNGATTQEMIFLSKIYKNHPDKKYKKAFIKGLKYLLNAQYKNGGWPQFYPLKKGYYTNITYNDDAITNVLFLFKEIIDQQESYPIPIPNRIKKKVFFSFKIGIDCIIKTQYKQNGILTSWCAQHDENTLLPSKARAFELPSLSGQESAKIVLLLMSIKHPSEDVINAVNSAVKWFEKTKISNIKIETIEIENGKTDKMVVKSENTEPLWARFMNLEDNRPFFCDRTGMKKYALNEISYERRNGYNWYTNKPNDVLKKYKTWLETLNKTY</sequence>
<keyword evidence="1" id="KW-0456">Lyase</keyword>
<proteinExistence type="predicted"/>
<comment type="caution">
    <text evidence="1">The sequence shown here is derived from an EMBL/GenBank/DDBJ whole genome shotgun (WGS) entry which is preliminary data.</text>
</comment>
<evidence type="ECO:0000313" key="2">
    <source>
        <dbReference type="Proteomes" id="UP000620064"/>
    </source>
</evidence>
<dbReference type="EMBL" id="BMLV01000001">
    <property type="protein sequence ID" value="GGP01952.1"/>
    <property type="molecule type" value="Genomic_DNA"/>
</dbReference>
<dbReference type="Pfam" id="PF09492">
    <property type="entry name" value="Pec_lyase"/>
    <property type="match status" value="1"/>
</dbReference>
<reference evidence="2" key="1">
    <citation type="journal article" date="2019" name="Int. J. Syst. Evol. Microbiol.">
        <title>The Global Catalogue of Microorganisms (GCM) 10K type strain sequencing project: providing services to taxonomists for standard genome sequencing and annotation.</title>
        <authorList>
            <consortium name="The Broad Institute Genomics Platform"/>
            <consortium name="The Broad Institute Genome Sequencing Center for Infectious Disease"/>
            <person name="Wu L."/>
            <person name="Ma J."/>
        </authorList>
    </citation>
    <scope>NUCLEOTIDE SEQUENCE [LARGE SCALE GENOMIC DNA]</scope>
    <source>
        <strain evidence="2">CGMCC 1.7656</strain>
    </source>
</reference>
<dbReference type="Gene3D" id="1.50.10.20">
    <property type="match status" value="1"/>
</dbReference>
<evidence type="ECO:0000313" key="1">
    <source>
        <dbReference type="EMBL" id="GGP01952.1"/>
    </source>
</evidence>
<dbReference type="GO" id="GO:0016829">
    <property type="term" value="F:lyase activity"/>
    <property type="evidence" value="ECO:0007669"/>
    <property type="project" value="UniProtKB-KW"/>
</dbReference>
<name>A0ABQ2NL58_9FLAO</name>
<protein>
    <submittedName>
        <fullName evidence="1">Pectate lyase</fullName>
    </submittedName>
</protein>
<gene>
    <name evidence="1" type="ORF">GCM10010992_04390</name>
</gene>
<dbReference type="Proteomes" id="UP000620064">
    <property type="component" value="Unassembled WGS sequence"/>
</dbReference>
<dbReference type="NCBIfam" id="TIGR02474">
    <property type="entry name" value="pec_lyase"/>
    <property type="match status" value="1"/>
</dbReference>